<evidence type="ECO:0000313" key="3">
    <source>
        <dbReference type="Proteomes" id="UP000485058"/>
    </source>
</evidence>
<reference evidence="2 3" key="1">
    <citation type="submission" date="2020-02" db="EMBL/GenBank/DDBJ databases">
        <title>Draft genome sequence of Haematococcus lacustris strain NIES-144.</title>
        <authorList>
            <person name="Morimoto D."/>
            <person name="Nakagawa S."/>
            <person name="Yoshida T."/>
            <person name="Sawayama S."/>
        </authorList>
    </citation>
    <scope>NUCLEOTIDE SEQUENCE [LARGE SCALE GENOMIC DNA]</scope>
    <source>
        <strain evidence="2 3">NIES-144</strain>
    </source>
</reference>
<feature type="compositionally biased region" description="Basic and acidic residues" evidence="1">
    <location>
        <begin position="22"/>
        <end position="41"/>
    </location>
</feature>
<accession>A0A699YW19</accession>
<sequence>MQSNMWFYNKLNHSLPDEDDVSLLRDQSHAGHHSSRPDQQHGYDNGLRHQQQHSEQEDGHQHGQEEDLLSLEPDQQELGQEEQGAVGEHQEQHVLTDTIANGIAVMDQQLETIEQKVRELTAAGLERLDLIKQGFADAMEA</sequence>
<feature type="region of interest" description="Disordered" evidence="1">
    <location>
        <begin position="12"/>
        <end position="90"/>
    </location>
</feature>
<keyword evidence="3" id="KW-1185">Reference proteome</keyword>
<dbReference type="AlphaFoldDB" id="A0A699YW19"/>
<evidence type="ECO:0000313" key="2">
    <source>
        <dbReference type="EMBL" id="GFH11798.1"/>
    </source>
</evidence>
<comment type="caution">
    <text evidence="2">The sequence shown here is derived from an EMBL/GenBank/DDBJ whole genome shotgun (WGS) entry which is preliminary data.</text>
</comment>
<name>A0A699YW19_HAELA</name>
<dbReference type="EMBL" id="BLLF01000437">
    <property type="protein sequence ID" value="GFH11798.1"/>
    <property type="molecule type" value="Genomic_DNA"/>
</dbReference>
<organism evidence="2 3">
    <name type="scientific">Haematococcus lacustris</name>
    <name type="common">Green alga</name>
    <name type="synonym">Haematococcus pluvialis</name>
    <dbReference type="NCBI Taxonomy" id="44745"/>
    <lineage>
        <taxon>Eukaryota</taxon>
        <taxon>Viridiplantae</taxon>
        <taxon>Chlorophyta</taxon>
        <taxon>core chlorophytes</taxon>
        <taxon>Chlorophyceae</taxon>
        <taxon>CS clade</taxon>
        <taxon>Chlamydomonadales</taxon>
        <taxon>Haematococcaceae</taxon>
        <taxon>Haematococcus</taxon>
    </lineage>
</organism>
<protein>
    <submittedName>
        <fullName evidence="2">Uncharacterized protein</fullName>
    </submittedName>
</protein>
<gene>
    <name evidence="2" type="ORF">HaLaN_07356</name>
</gene>
<evidence type="ECO:0000256" key="1">
    <source>
        <dbReference type="SAM" id="MobiDB-lite"/>
    </source>
</evidence>
<feature type="compositionally biased region" description="Basic and acidic residues" evidence="1">
    <location>
        <begin position="52"/>
        <end position="65"/>
    </location>
</feature>
<proteinExistence type="predicted"/>
<dbReference type="Proteomes" id="UP000485058">
    <property type="component" value="Unassembled WGS sequence"/>
</dbReference>